<sequence>MQLSLPVILFDYEGSPFAQKIRLLLTVAGIPFKSCTQPSILPRPLLDSLDIKYRRIPILAIGKDIYCDTICIIDSIQKHFPEKRLIESNADPAYEAFGKRTFANALLLVPVSVFGEGFLRDRESIFPVLKRPDFEHLGPTALGEWMNVLDIVENQFLASETPFIGGDKCSLADIHVAWIINWVMVTHKIGRKPGFGPEIFPRTHAWLGRFPKPEYSTISEKEAKETILGSRYIFPSVEVHEADPLGKWADTNVCVETIDDQVGLNKQYGEFIGSTKREIVIRLENTLCLHFPRLGIIVKRAEDS</sequence>
<name>A0A6G1H6G9_9PEZI</name>
<dbReference type="Pfam" id="PF25907">
    <property type="entry name" value="DUF7962"/>
    <property type="match status" value="1"/>
</dbReference>
<dbReference type="CDD" id="cd00570">
    <property type="entry name" value="GST_N_family"/>
    <property type="match status" value="1"/>
</dbReference>
<dbReference type="InterPro" id="IPR004045">
    <property type="entry name" value="Glutathione_S-Trfase_N"/>
</dbReference>
<dbReference type="Proteomes" id="UP000800041">
    <property type="component" value="Unassembled WGS sequence"/>
</dbReference>
<evidence type="ECO:0000259" key="1">
    <source>
        <dbReference type="Pfam" id="PF13417"/>
    </source>
</evidence>
<dbReference type="InterPro" id="IPR036249">
    <property type="entry name" value="Thioredoxin-like_sf"/>
</dbReference>
<proteinExistence type="predicted"/>
<keyword evidence="4" id="KW-1185">Reference proteome</keyword>
<organism evidence="3 4">
    <name type="scientific">Aulographum hederae CBS 113979</name>
    <dbReference type="NCBI Taxonomy" id="1176131"/>
    <lineage>
        <taxon>Eukaryota</taxon>
        <taxon>Fungi</taxon>
        <taxon>Dikarya</taxon>
        <taxon>Ascomycota</taxon>
        <taxon>Pezizomycotina</taxon>
        <taxon>Dothideomycetes</taxon>
        <taxon>Pleosporomycetidae</taxon>
        <taxon>Aulographales</taxon>
        <taxon>Aulographaceae</taxon>
    </lineage>
</organism>
<dbReference type="Gene3D" id="3.40.30.110">
    <property type="match status" value="1"/>
</dbReference>
<reference evidence="3" key="1">
    <citation type="journal article" date="2020" name="Stud. Mycol.">
        <title>101 Dothideomycetes genomes: a test case for predicting lifestyles and emergence of pathogens.</title>
        <authorList>
            <person name="Haridas S."/>
            <person name="Albert R."/>
            <person name="Binder M."/>
            <person name="Bloem J."/>
            <person name="Labutti K."/>
            <person name="Salamov A."/>
            <person name="Andreopoulos B."/>
            <person name="Baker S."/>
            <person name="Barry K."/>
            <person name="Bills G."/>
            <person name="Bluhm B."/>
            <person name="Cannon C."/>
            <person name="Castanera R."/>
            <person name="Culley D."/>
            <person name="Daum C."/>
            <person name="Ezra D."/>
            <person name="Gonzalez J."/>
            <person name="Henrissat B."/>
            <person name="Kuo A."/>
            <person name="Liang C."/>
            <person name="Lipzen A."/>
            <person name="Lutzoni F."/>
            <person name="Magnuson J."/>
            <person name="Mondo S."/>
            <person name="Nolan M."/>
            <person name="Ohm R."/>
            <person name="Pangilinan J."/>
            <person name="Park H.-J."/>
            <person name="Ramirez L."/>
            <person name="Alfaro M."/>
            <person name="Sun H."/>
            <person name="Tritt A."/>
            <person name="Yoshinaga Y."/>
            <person name="Zwiers L.-H."/>
            <person name="Turgeon B."/>
            <person name="Goodwin S."/>
            <person name="Spatafora J."/>
            <person name="Crous P."/>
            <person name="Grigoriev I."/>
        </authorList>
    </citation>
    <scope>NUCLEOTIDE SEQUENCE</scope>
    <source>
        <strain evidence="3">CBS 113979</strain>
    </source>
</reference>
<feature type="domain" description="GST N-terminal" evidence="1">
    <location>
        <begin position="9"/>
        <end position="83"/>
    </location>
</feature>
<dbReference type="Gene3D" id="1.20.1050.10">
    <property type="match status" value="1"/>
</dbReference>
<dbReference type="OrthoDB" id="202840at2759"/>
<dbReference type="SUPFAM" id="SSF52833">
    <property type="entry name" value="Thioredoxin-like"/>
    <property type="match status" value="1"/>
</dbReference>
<evidence type="ECO:0000313" key="3">
    <source>
        <dbReference type="EMBL" id="KAF1988664.1"/>
    </source>
</evidence>
<dbReference type="SUPFAM" id="SSF47616">
    <property type="entry name" value="GST C-terminal domain-like"/>
    <property type="match status" value="1"/>
</dbReference>
<accession>A0A6G1H6G9</accession>
<feature type="domain" description="DUF7962" evidence="2">
    <location>
        <begin position="116"/>
        <end position="212"/>
    </location>
</feature>
<protein>
    <submittedName>
        <fullName evidence="3">Uncharacterized protein</fullName>
    </submittedName>
</protein>
<dbReference type="InterPro" id="IPR058268">
    <property type="entry name" value="DUF7962"/>
</dbReference>
<evidence type="ECO:0000259" key="2">
    <source>
        <dbReference type="Pfam" id="PF25907"/>
    </source>
</evidence>
<dbReference type="Pfam" id="PF13417">
    <property type="entry name" value="GST_N_3"/>
    <property type="match status" value="1"/>
</dbReference>
<dbReference type="InterPro" id="IPR036282">
    <property type="entry name" value="Glutathione-S-Trfase_C_sf"/>
</dbReference>
<dbReference type="AlphaFoldDB" id="A0A6G1H6G9"/>
<gene>
    <name evidence="3" type="ORF">K402DRAFT_462034</name>
</gene>
<dbReference type="EMBL" id="ML977148">
    <property type="protein sequence ID" value="KAF1988664.1"/>
    <property type="molecule type" value="Genomic_DNA"/>
</dbReference>
<evidence type="ECO:0000313" key="4">
    <source>
        <dbReference type="Proteomes" id="UP000800041"/>
    </source>
</evidence>